<gene>
    <name evidence="1" type="ORF">S01H4_51046</name>
</gene>
<comment type="caution">
    <text evidence="1">The sequence shown here is derived from an EMBL/GenBank/DDBJ whole genome shotgun (WGS) entry which is preliminary data.</text>
</comment>
<organism evidence="1">
    <name type="scientific">marine sediment metagenome</name>
    <dbReference type="NCBI Taxonomy" id="412755"/>
    <lineage>
        <taxon>unclassified sequences</taxon>
        <taxon>metagenomes</taxon>
        <taxon>ecological metagenomes</taxon>
    </lineage>
</organism>
<feature type="non-terminal residue" evidence="1">
    <location>
        <position position="143"/>
    </location>
</feature>
<proteinExistence type="predicted"/>
<reference evidence="1" key="1">
    <citation type="journal article" date="2014" name="Front. Microbiol.">
        <title>High frequency of phylogenetically diverse reductive dehalogenase-homologous genes in deep subseafloor sedimentary metagenomes.</title>
        <authorList>
            <person name="Kawai M."/>
            <person name="Futagami T."/>
            <person name="Toyoda A."/>
            <person name="Takaki Y."/>
            <person name="Nishi S."/>
            <person name="Hori S."/>
            <person name="Arai W."/>
            <person name="Tsubouchi T."/>
            <person name="Morono Y."/>
            <person name="Uchiyama I."/>
            <person name="Ito T."/>
            <person name="Fujiyama A."/>
            <person name="Inagaki F."/>
            <person name="Takami H."/>
        </authorList>
    </citation>
    <scope>NUCLEOTIDE SEQUENCE</scope>
    <source>
        <strain evidence="1">Expedition CK06-06</strain>
    </source>
</reference>
<sequence>MDYLERNYQLIKERMIQQMENSIVLGRKLIDTVLDTGFLNFIINPIVKSFYDHWAKNDARSGTLKQIQITLDSGKHLVLNGKTEQSFNNLIEENFPKYFKNDQTFRMGNNRHKNFDRFKQNAKETFTSYLEEVVKLLEVEEDV</sequence>
<accession>X1BK51</accession>
<evidence type="ECO:0000313" key="1">
    <source>
        <dbReference type="EMBL" id="GAG96299.1"/>
    </source>
</evidence>
<dbReference type="AlphaFoldDB" id="X1BK51"/>
<name>X1BK51_9ZZZZ</name>
<protein>
    <submittedName>
        <fullName evidence="1">Uncharacterized protein</fullName>
    </submittedName>
</protein>
<dbReference type="EMBL" id="BART01029034">
    <property type="protein sequence ID" value="GAG96299.1"/>
    <property type="molecule type" value="Genomic_DNA"/>
</dbReference>